<evidence type="ECO:0000256" key="3">
    <source>
        <dbReference type="ARBA" id="ARBA00022801"/>
    </source>
</evidence>
<dbReference type="SFLD" id="SFLDG01129">
    <property type="entry name" value="C1.5:_HAD__Beta-PGM__Phosphata"/>
    <property type="match status" value="1"/>
</dbReference>
<keyword evidence="6" id="KW-1185">Reference proteome</keyword>
<dbReference type="EMBL" id="AZEB01000001">
    <property type="protein sequence ID" value="KRL23302.1"/>
    <property type="molecule type" value="Genomic_DNA"/>
</dbReference>
<dbReference type="PANTHER" id="PTHR46470:SF2">
    <property type="entry name" value="GLYCERALDEHYDE 3-PHOSPHATE PHOSPHATASE"/>
    <property type="match status" value="1"/>
</dbReference>
<dbReference type="PRINTS" id="PR00413">
    <property type="entry name" value="HADHALOGNASE"/>
</dbReference>
<dbReference type="GO" id="GO:0016791">
    <property type="term" value="F:phosphatase activity"/>
    <property type="evidence" value="ECO:0007669"/>
    <property type="project" value="TreeGrafter"/>
</dbReference>
<dbReference type="PANTHER" id="PTHR46470">
    <property type="entry name" value="N-ACYLNEURAMINATE-9-PHOSPHATASE"/>
    <property type="match status" value="1"/>
</dbReference>
<dbReference type="Pfam" id="PF13419">
    <property type="entry name" value="HAD_2"/>
    <property type="match status" value="1"/>
</dbReference>
<dbReference type="SFLD" id="SFLDS00003">
    <property type="entry name" value="Haloacid_Dehalogenase"/>
    <property type="match status" value="1"/>
</dbReference>
<dbReference type="InterPro" id="IPR036412">
    <property type="entry name" value="HAD-like_sf"/>
</dbReference>
<accession>A0A0R1NTB6</accession>
<dbReference type="AlphaFoldDB" id="A0A0R1NTB6"/>
<dbReference type="Gene3D" id="3.40.50.1000">
    <property type="entry name" value="HAD superfamily/HAD-like"/>
    <property type="match status" value="1"/>
</dbReference>
<dbReference type="PATRIC" id="fig|1423766.4.peg.22"/>
<dbReference type="SUPFAM" id="SSF56784">
    <property type="entry name" value="HAD-like"/>
    <property type="match status" value="1"/>
</dbReference>
<dbReference type="InterPro" id="IPR023214">
    <property type="entry name" value="HAD_sf"/>
</dbReference>
<dbReference type="InterPro" id="IPR051400">
    <property type="entry name" value="HAD-like_hydrolase"/>
</dbReference>
<reference evidence="5 6" key="1">
    <citation type="journal article" date="2015" name="Genome Announc.">
        <title>Expanding the biotechnology potential of lactobacilli through comparative genomics of 213 strains and associated genera.</title>
        <authorList>
            <person name="Sun Z."/>
            <person name="Harris H.M."/>
            <person name="McCann A."/>
            <person name="Guo C."/>
            <person name="Argimon S."/>
            <person name="Zhang W."/>
            <person name="Yang X."/>
            <person name="Jeffery I.B."/>
            <person name="Cooney J.C."/>
            <person name="Kagawa T.F."/>
            <person name="Liu W."/>
            <person name="Song Y."/>
            <person name="Salvetti E."/>
            <person name="Wrobel A."/>
            <person name="Rasinkangas P."/>
            <person name="Parkhill J."/>
            <person name="Rea M.C."/>
            <person name="O'Sullivan O."/>
            <person name="Ritari J."/>
            <person name="Douillard F.P."/>
            <person name="Paul Ross R."/>
            <person name="Yang R."/>
            <person name="Briner A.E."/>
            <person name="Felis G.E."/>
            <person name="de Vos W.M."/>
            <person name="Barrangou R."/>
            <person name="Klaenhammer T.R."/>
            <person name="Caufield P.W."/>
            <person name="Cui Y."/>
            <person name="Zhang H."/>
            <person name="O'Toole P.W."/>
        </authorList>
    </citation>
    <scope>NUCLEOTIDE SEQUENCE [LARGE SCALE GENOMIC DNA]</scope>
    <source>
        <strain evidence="5 6">DSM 19906</strain>
    </source>
</reference>
<dbReference type="Proteomes" id="UP000051439">
    <property type="component" value="Unassembled WGS sequence"/>
</dbReference>
<evidence type="ECO:0000313" key="6">
    <source>
        <dbReference type="Proteomes" id="UP000051439"/>
    </source>
</evidence>
<comment type="caution">
    <text evidence="5">The sequence shown here is derived from an EMBL/GenBank/DDBJ whole genome shotgun (WGS) entry which is preliminary data.</text>
</comment>
<evidence type="ECO:0000256" key="2">
    <source>
        <dbReference type="ARBA" id="ARBA00022723"/>
    </source>
</evidence>
<dbReference type="GO" id="GO:0046872">
    <property type="term" value="F:metal ion binding"/>
    <property type="evidence" value="ECO:0007669"/>
    <property type="project" value="UniProtKB-KW"/>
</dbReference>
<proteinExistence type="predicted"/>
<dbReference type="NCBIfam" id="TIGR01549">
    <property type="entry name" value="HAD-SF-IA-v1"/>
    <property type="match status" value="1"/>
</dbReference>
<evidence type="ECO:0000313" key="5">
    <source>
        <dbReference type="EMBL" id="KRL23302.1"/>
    </source>
</evidence>
<gene>
    <name evidence="5" type="ORF">FC98_GL000024</name>
</gene>
<dbReference type="InterPro" id="IPR006439">
    <property type="entry name" value="HAD-SF_hydro_IA"/>
</dbReference>
<dbReference type="RefSeq" id="WP_008857923.1">
    <property type="nucleotide sequence ID" value="NZ_AZEB01000001.1"/>
</dbReference>
<keyword evidence="3 5" id="KW-0378">Hydrolase</keyword>
<keyword evidence="4" id="KW-0460">Magnesium</keyword>
<protein>
    <submittedName>
        <fullName evidence="5">Haloacid dehalogenase-like hydrolase</fullName>
    </submittedName>
</protein>
<dbReference type="Gene3D" id="1.20.120.710">
    <property type="entry name" value="Haloacid dehalogenase hydrolase-like domain"/>
    <property type="match status" value="1"/>
</dbReference>
<evidence type="ECO:0000256" key="4">
    <source>
        <dbReference type="ARBA" id="ARBA00022842"/>
    </source>
</evidence>
<name>A0A0R1NTB6_9LACO</name>
<keyword evidence="2" id="KW-0479">Metal-binding</keyword>
<dbReference type="InterPro" id="IPR041492">
    <property type="entry name" value="HAD_2"/>
</dbReference>
<dbReference type="GO" id="GO:0044281">
    <property type="term" value="P:small molecule metabolic process"/>
    <property type="evidence" value="ECO:0007669"/>
    <property type="project" value="UniProtKB-ARBA"/>
</dbReference>
<sequence length="242" mass="27855">MIKAIVFDVDDTLYDKQQPFEKAFKQTFPFDLSTDEMDNVFSNYTRQEQLAIAKSNSDSEFKLSTAEINYHCLHHTFKEFNLPGITQSLANDFLAAFNNFSNGIQLFDGLTTVFNTLVTKFKLGIITNGSNETQLAKIMKLKLHHWFDREQIITSEDAQAKKPDPMIFTLMNRKFNLHGNEMMYVGSSYFDDIIPAKKAGWQTVWYNNHHSQISDPNIIPDQTVKNPEELRDLLLDLAAQVD</sequence>
<evidence type="ECO:0000256" key="1">
    <source>
        <dbReference type="ARBA" id="ARBA00001946"/>
    </source>
</evidence>
<organism evidence="5 6">
    <name type="scientific">Lentilactobacillus kisonensis DSM 19906 = JCM 15041</name>
    <dbReference type="NCBI Taxonomy" id="1423766"/>
    <lineage>
        <taxon>Bacteria</taxon>
        <taxon>Bacillati</taxon>
        <taxon>Bacillota</taxon>
        <taxon>Bacilli</taxon>
        <taxon>Lactobacillales</taxon>
        <taxon>Lactobacillaceae</taxon>
        <taxon>Lentilactobacillus</taxon>
    </lineage>
</organism>
<comment type="cofactor">
    <cofactor evidence="1">
        <name>Mg(2+)</name>
        <dbReference type="ChEBI" id="CHEBI:18420"/>
    </cofactor>
</comment>